<evidence type="ECO:0000256" key="4">
    <source>
        <dbReference type="ARBA" id="ARBA00023125"/>
    </source>
</evidence>
<dbReference type="Gene3D" id="3.30.450.20">
    <property type="entry name" value="PAS domain"/>
    <property type="match status" value="1"/>
</dbReference>
<reference evidence="9" key="1">
    <citation type="submission" date="2006-12" db="EMBL/GenBank/DDBJ databases">
        <title>Complete sequence of chromosome 1 of Verminephrobacter eiseniae EF01-2.</title>
        <authorList>
            <person name="Copeland A."/>
            <person name="Lucas S."/>
            <person name="Lapidus A."/>
            <person name="Barry K."/>
            <person name="Detter J.C."/>
            <person name="Glavina del Rio T."/>
            <person name="Dalin E."/>
            <person name="Tice H."/>
            <person name="Pitluck S."/>
            <person name="Chertkov O."/>
            <person name="Brettin T."/>
            <person name="Bruce D."/>
            <person name="Han C."/>
            <person name="Tapia R."/>
            <person name="Gilna P."/>
            <person name="Schmutz J."/>
            <person name="Larimer F."/>
            <person name="Land M."/>
            <person name="Hauser L."/>
            <person name="Kyrpides N."/>
            <person name="Kim E."/>
            <person name="Stahl D."/>
            <person name="Richardson P."/>
        </authorList>
    </citation>
    <scope>NUCLEOTIDE SEQUENCE [LARGE SCALE GENOMIC DNA]</scope>
    <source>
        <strain evidence="9">EF01-2</strain>
    </source>
</reference>
<feature type="coiled-coil region" evidence="6">
    <location>
        <begin position="232"/>
        <end position="259"/>
    </location>
</feature>
<dbReference type="PROSITE" id="PS50045">
    <property type="entry name" value="SIGMA54_INTERACT_4"/>
    <property type="match status" value="1"/>
</dbReference>
<dbReference type="SUPFAM" id="SSF55785">
    <property type="entry name" value="PYP-like sensor domain (PAS domain)"/>
    <property type="match status" value="1"/>
</dbReference>
<evidence type="ECO:0000256" key="5">
    <source>
        <dbReference type="ARBA" id="ARBA00023163"/>
    </source>
</evidence>
<dbReference type="CDD" id="cd00009">
    <property type="entry name" value="AAA"/>
    <property type="match status" value="1"/>
</dbReference>
<feature type="domain" description="Sigma-54 factor interaction" evidence="7">
    <location>
        <begin position="266"/>
        <end position="496"/>
    </location>
</feature>
<dbReference type="SUPFAM" id="SSF46689">
    <property type="entry name" value="Homeodomain-like"/>
    <property type="match status" value="1"/>
</dbReference>
<dbReference type="FunFam" id="3.40.50.300:FF:000006">
    <property type="entry name" value="DNA-binding transcriptional regulator NtrC"/>
    <property type="match status" value="1"/>
</dbReference>
<dbReference type="SUPFAM" id="SSF52540">
    <property type="entry name" value="P-loop containing nucleoside triphosphate hydrolases"/>
    <property type="match status" value="1"/>
</dbReference>
<keyword evidence="9" id="KW-1185">Reference proteome</keyword>
<name>A1WEF5_VEREI</name>
<organism evidence="8 9">
    <name type="scientific">Verminephrobacter eiseniae (strain EF01-2)</name>
    <dbReference type="NCBI Taxonomy" id="391735"/>
    <lineage>
        <taxon>Bacteria</taxon>
        <taxon>Pseudomonadati</taxon>
        <taxon>Pseudomonadota</taxon>
        <taxon>Betaproteobacteria</taxon>
        <taxon>Burkholderiales</taxon>
        <taxon>Comamonadaceae</taxon>
        <taxon>Verminephrobacter</taxon>
    </lineage>
</organism>
<dbReference type="Gene3D" id="3.40.50.300">
    <property type="entry name" value="P-loop containing nucleotide triphosphate hydrolases"/>
    <property type="match status" value="1"/>
</dbReference>
<evidence type="ECO:0000313" key="8">
    <source>
        <dbReference type="EMBL" id="ABM56012.1"/>
    </source>
</evidence>
<evidence type="ECO:0000259" key="7">
    <source>
        <dbReference type="PROSITE" id="PS50045"/>
    </source>
</evidence>
<keyword evidence="1" id="KW-0547">Nucleotide-binding</keyword>
<dbReference type="InterPro" id="IPR035965">
    <property type="entry name" value="PAS-like_dom_sf"/>
</dbReference>
<dbReference type="PRINTS" id="PR01590">
    <property type="entry name" value="HTHFIS"/>
</dbReference>
<dbReference type="Pfam" id="PF00158">
    <property type="entry name" value="Sigma54_activat"/>
    <property type="match status" value="1"/>
</dbReference>
<dbReference type="Gene3D" id="1.10.8.60">
    <property type="match status" value="1"/>
</dbReference>
<proteinExistence type="predicted"/>
<dbReference type="SMART" id="SM00382">
    <property type="entry name" value="AAA"/>
    <property type="match status" value="1"/>
</dbReference>
<dbReference type="Gene3D" id="1.10.10.60">
    <property type="entry name" value="Homeodomain-like"/>
    <property type="match status" value="1"/>
</dbReference>
<dbReference type="PANTHER" id="PTHR32071">
    <property type="entry name" value="TRANSCRIPTIONAL REGULATORY PROTEIN"/>
    <property type="match status" value="1"/>
</dbReference>
<dbReference type="InterPro" id="IPR003593">
    <property type="entry name" value="AAA+_ATPase"/>
</dbReference>
<dbReference type="PROSITE" id="PS00688">
    <property type="entry name" value="SIGMA54_INTERACT_3"/>
    <property type="match status" value="1"/>
</dbReference>
<evidence type="ECO:0000313" key="9">
    <source>
        <dbReference type="Proteomes" id="UP000000374"/>
    </source>
</evidence>
<dbReference type="PROSITE" id="PS00676">
    <property type="entry name" value="SIGMA54_INTERACT_2"/>
    <property type="match status" value="1"/>
</dbReference>
<keyword evidence="2" id="KW-0067">ATP-binding</keyword>
<keyword evidence="3" id="KW-0805">Transcription regulation</keyword>
<dbReference type="AlphaFoldDB" id="A1WEF5"/>
<dbReference type="Proteomes" id="UP000000374">
    <property type="component" value="Chromosome"/>
</dbReference>
<dbReference type="InterPro" id="IPR002197">
    <property type="entry name" value="HTH_Fis"/>
</dbReference>
<protein>
    <submittedName>
        <fullName evidence="8">Sigma54 specific transcriptional regulator, Fis family</fullName>
    </submittedName>
</protein>
<dbReference type="InterPro" id="IPR009057">
    <property type="entry name" value="Homeodomain-like_sf"/>
</dbReference>
<dbReference type="EMBL" id="CP000542">
    <property type="protein sequence ID" value="ABM56012.1"/>
    <property type="molecule type" value="Genomic_DNA"/>
</dbReference>
<dbReference type="InterPro" id="IPR002078">
    <property type="entry name" value="Sigma_54_int"/>
</dbReference>
<dbReference type="Pfam" id="PF25601">
    <property type="entry name" value="AAA_lid_14"/>
    <property type="match status" value="1"/>
</dbReference>
<keyword evidence="5" id="KW-0804">Transcription</keyword>
<dbReference type="Pfam" id="PF02954">
    <property type="entry name" value="HTH_8"/>
    <property type="match status" value="1"/>
</dbReference>
<dbReference type="GO" id="GO:0006355">
    <property type="term" value="P:regulation of DNA-templated transcription"/>
    <property type="evidence" value="ECO:0007669"/>
    <property type="project" value="InterPro"/>
</dbReference>
<dbReference type="InterPro" id="IPR025944">
    <property type="entry name" value="Sigma_54_int_dom_CS"/>
</dbReference>
<sequence length="599" mass="65134">MIIVPMSLPKTGVLESHQIMSAMETPKTGSSSTALHALRGVLVLGADGKAMATNGIALQPAVARCILAAWHEARRRQRKVFPAETPDGAPIVVVALPAADATVLVAMERDSRDALFEFVGAVDFAADILAHFLTNPFEALSVVDRQGIVRYMSPVHERFFGLPPGGGTGRHATEVIENSRLHHVVASGKAEIGLLHEMRAITRVVSRHPIRNRHGDIVGAIGQIMFKGPEQLQALSAELSKLKSEVAYYRRELSDLRNRSYGLDQILGNSPAMQRLKQQIVKLAPLDVPVLLTGESGTGKELAAHAIHKLSPRRDDTLVMVNAAALPATLVESELFGYEAGSFTGAERKGRKGKIEQADGGSLFFDEVGDMPADVQVKLLRVLQDGNFQRVGGNELRHSNFRLISASNRDFEAMIANGSFRLDLFYRIGGVTIRMPSLRERIEDIAQLAELALRQFAERHRQRPKKLSDAACEFLQNQRWPGNVRQLMHTVERAAIFCESEVVVPADFGIIDADPAELPPMLSDGAGHAALALTGAAPRASLRVSNAVEQVEEQLIRQAMARLQGNKKRVAAELGISRSYLYKRLAQIGLGAATGSALS</sequence>
<dbReference type="GO" id="GO:0005524">
    <property type="term" value="F:ATP binding"/>
    <property type="evidence" value="ECO:0007669"/>
    <property type="project" value="UniProtKB-KW"/>
</dbReference>
<dbReference type="STRING" id="391735.Veis_0220"/>
<evidence type="ECO:0000256" key="1">
    <source>
        <dbReference type="ARBA" id="ARBA00022741"/>
    </source>
</evidence>
<evidence type="ECO:0000256" key="6">
    <source>
        <dbReference type="SAM" id="Coils"/>
    </source>
</evidence>
<gene>
    <name evidence="8" type="ordered locus">Veis_0220</name>
</gene>
<dbReference type="eggNOG" id="COG3829">
    <property type="taxonomic scope" value="Bacteria"/>
</dbReference>
<dbReference type="KEGG" id="vei:Veis_0220"/>
<accession>A1WEF5</accession>
<dbReference type="InterPro" id="IPR025943">
    <property type="entry name" value="Sigma_54_int_dom_ATP-bd_2"/>
</dbReference>
<keyword evidence="6" id="KW-0175">Coiled coil</keyword>
<dbReference type="PANTHER" id="PTHR32071:SF57">
    <property type="entry name" value="C4-DICARBOXYLATE TRANSPORT TRANSCRIPTIONAL REGULATORY PROTEIN DCTD"/>
    <property type="match status" value="1"/>
</dbReference>
<evidence type="ECO:0000256" key="3">
    <source>
        <dbReference type="ARBA" id="ARBA00023015"/>
    </source>
</evidence>
<dbReference type="GO" id="GO:0043565">
    <property type="term" value="F:sequence-specific DNA binding"/>
    <property type="evidence" value="ECO:0007669"/>
    <property type="project" value="InterPro"/>
</dbReference>
<evidence type="ECO:0000256" key="2">
    <source>
        <dbReference type="ARBA" id="ARBA00022840"/>
    </source>
</evidence>
<dbReference type="InterPro" id="IPR027417">
    <property type="entry name" value="P-loop_NTPase"/>
</dbReference>
<keyword evidence="4" id="KW-0238">DNA-binding</keyword>
<dbReference type="InterPro" id="IPR058031">
    <property type="entry name" value="AAA_lid_NorR"/>
</dbReference>
<dbReference type="HOGENOM" id="CLU_000445_8_1_4"/>